<dbReference type="Proteomes" id="UP000317951">
    <property type="component" value="Unassembled WGS sequence"/>
</dbReference>
<evidence type="ECO:0000313" key="3">
    <source>
        <dbReference type="EMBL" id="TWS07308.1"/>
    </source>
</evidence>
<sequence length="379" mass="40671">MSISSPGDEDAVDSAFQAYMDRARSAFRDTTLTAQGRALAHAAVAPGKVGAPGVQVSTFAVDGAQANDIVMIRRVPVTAEGPNFLLYIPEDDGPSFHTFTTREEMTVWLKALANDPGRLDTFARHFSHPLAPTQVDRVKQTMTAFAAGDINAVVGSFAYEKGDIFARLGKDITQPPPVNGLSKTSLLRIEPDGRATYIGTRADGEKVLFKYDAYGNLHGGSKDGFFFVKNALNSEEPLVRMSQQEYARKVTGTALDNVGANDLNGLYDEFLKQLRNPGHGLGTALAALGVPEDTAHSIETIMKNPVTGTLLELNRGNRLGNVFGVDKDAMDSALEQAGDAVQRNIPGYGKRREQLNALADSLEGGFGKPAVVTAEVKTR</sequence>
<dbReference type="InterPro" id="IPR046673">
    <property type="entry name" value="ToxA_N"/>
</dbReference>
<evidence type="ECO:0000313" key="4">
    <source>
        <dbReference type="Proteomes" id="UP000182858"/>
    </source>
</evidence>
<gene>
    <name evidence="3" type="ORF">FIV36_00715</name>
    <name evidence="2" type="ORF">SAMN05216591_1658</name>
</gene>
<evidence type="ECO:0000313" key="5">
    <source>
        <dbReference type="Proteomes" id="UP000317951"/>
    </source>
</evidence>
<organism evidence="3 5">
    <name type="scientific">Pseudomonas extremaustralis</name>
    <dbReference type="NCBI Taxonomy" id="359110"/>
    <lineage>
        <taxon>Bacteria</taxon>
        <taxon>Pseudomonadati</taxon>
        <taxon>Pseudomonadota</taxon>
        <taxon>Gammaproteobacteria</taxon>
        <taxon>Pseudomonadales</taxon>
        <taxon>Pseudomonadaceae</taxon>
        <taxon>Pseudomonas</taxon>
    </lineage>
</organism>
<protein>
    <recommendedName>
        <fullName evidence="1">Dermonecrotic toxin N-terminal domain-containing protein</fullName>
    </recommendedName>
</protein>
<dbReference type="Proteomes" id="UP000182858">
    <property type="component" value="Chromosome I"/>
</dbReference>
<dbReference type="EMBL" id="LT629689">
    <property type="protein sequence ID" value="SDF00001.1"/>
    <property type="molecule type" value="Genomic_DNA"/>
</dbReference>
<keyword evidence="4" id="KW-1185">Reference proteome</keyword>
<evidence type="ECO:0000259" key="1">
    <source>
        <dbReference type="Pfam" id="PF20178"/>
    </source>
</evidence>
<proteinExistence type="predicted"/>
<reference evidence="2 4" key="1">
    <citation type="submission" date="2016-10" db="EMBL/GenBank/DDBJ databases">
        <authorList>
            <person name="Varghese N."/>
            <person name="Submissions S."/>
        </authorList>
    </citation>
    <scope>NUCLEOTIDE SEQUENCE [LARGE SCALE GENOMIC DNA]</scope>
    <source>
        <strain evidence="2 4">DSM 17835</strain>
    </source>
</reference>
<dbReference type="Pfam" id="PF20178">
    <property type="entry name" value="ToxA_N"/>
    <property type="match status" value="1"/>
</dbReference>
<dbReference type="AlphaFoldDB" id="A0A5C5QQD9"/>
<evidence type="ECO:0000313" key="2">
    <source>
        <dbReference type="EMBL" id="SDF00001.1"/>
    </source>
</evidence>
<dbReference type="RefSeq" id="WP_010562809.1">
    <property type="nucleotide sequence ID" value="NZ_LT629689.1"/>
</dbReference>
<dbReference type="GeneID" id="78553150"/>
<feature type="domain" description="Dermonecrotic toxin N-terminal" evidence="1">
    <location>
        <begin position="19"/>
        <end position="128"/>
    </location>
</feature>
<reference evidence="3 5" key="2">
    <citation type="submission" date="2019-06" db="EMBL/GenBank/DDBJ databases">
        <title>Pseudomonas bimorpha sp. nov. isolated from bovine raw milk and skim milk concentrate.</title>
        <authorList>
            <person name="Hofmann K."/>
            <person name="Huptas C."/>
            <person name="Doll E."/>
            <person name="Scherer S."/>
            <person name="Wenning M."/>
        </authorList>
    </citation>
    <scope>NUCLEOTIDE SEQUENCE [LARGE SCALE GENOMIC DNA]</scope>
    <source>
        <strain evidence="3 5">DSM 17835</strain>
    </source>
</reference>
<name>A0A5C5QQD9_9PSED</name>
<accession>A0A5C5QQD9</accession>
<dbReference type="EMBL" id="VFET01000001">
    <property type="protein sequence ID" value="TWS07308.1"/>
    <property type="molecule type" value="Genomic_DNA"/>
</dbReference>
<dbReference type="OrthoDB" id="6739772at2"/>